<evidence type="ECO:0000313" key="4">
    <source>
        <dbReference type="Proteomes" id="UP000591071"/>
    </source>
</evidence>
<dbReference type="EMBL" id="JABAFG010000002">
    <property type="protein sequence ID" value="NME27298.1"/>
    <property type="molecule type" value="Genomic_DNA"/>
</dbReference>
<dbReference type="AlphaFoldDB" id="A0A848BR21"/>
<feature type="transmembrane region" description="Helical" evidence="1">
    <location>
        <begin position="288"/>
        <end position="310"/>
    </location>
</feature>
<dbReference type="RefSeq" id="WP_075581643.1">
    <property type="nucleotide sequence ID" value="NZ_CP011940.1"/>
</dbReference>
<keyword evidence="1" id="KW-0812">Transmembrane</keyword>
<evidence type="ECO:0000256" key="1">
    <source>
        <dbReference type="SAM" id="Phobius"/>
    </source>
</evidence>
<keyword evidence="1" id="KW-1133">Transmembrane helix</keyword>
<evidence type="ECO:0000313" key="3">
    <source>
        <dbReference type="EMBL" id="NME27298.1"/>
    </source>
</evidence>
<dbReference type="Proteomes" id="UP000591071">
    <property type="component" value="Unassembled WGS sequence"/>
</dbReference>
<reference evidence="3 4" key="1">
    <citation type="submission" date="2020-04" db="EMBL/GenBank/DDBJ databases">
        <authorList>
            <person name="Hitch T.C.A."/>
            <person name="Wylensek D."/>
            <person name="Clavel T."/>
        </authorList>
    </citation>
    <scope>NUCLEOTIDE SEQUENCE [LARGE SCALE GENOMIC DNA]</scope>
    <source>
        <strain evidence="3 4">Oil-RF-744-FAT-WT-6-1</strain>
    </source>
</reference>
<dbReference type="EMBL" id="JBIEKR010000016">
    <property type="protein sequence ID" value="MFG6274234.1"/>
    <property type="molecule type" value="Genomic_DNA"/>
</dbReference>
<keyword evidence="5" id="KW-1185">Reference proteome</keyword>
<protein>
    <submittedName>
        <fullName evidence="3">Uncharacterized protein</fullName>
    </submittedName>
</protein>
<name>A0A848BR21_9FIRM</name>
<reference evidence="2 5" key="2">
    <citation type="submission" date="2024-10" db="EMBL/GenBank/DDBJ databases">
        <authorList>
            <person name="Sang B.-I."/>
            <person name="Prabhaharan D."/>
        </authorList>
    </citation>
    <scope>NUCLEOTIDE SEQUENCE [LARGE SCALE GENOMIC DNA]</scope>
    <source>
        <strain evidence="2 5">MH</strain>
    </source>
</reference>
<accession>A0A848BR21</accession>
<evidence type="ECO:0000313" key="5">
    <source>
        <dbReference type="Proteomes" id="UP001605989"/>
    </source>
</evidence>
<gene>
    <name evidence="2" type="ORF">ACGTZG_13690</name>
    <name evidence="3" type="ORF">HF872_01455</name>
</gene>
<dbReference type="KEGG" id="mhw:ACT01_13400"/>
<dbReference type="OrthoDB" id="1415778at2"/>
<evidence type="ECO:0000313" key="2">
    <source>
        <dbReference type="EMBL" id="MFG6274234.1"/>
    </source>
</evidence>
<comment type="caution">
    <text evidence="3">The sequence shown here is derived from an EMBL/GenBank/DDBJ whole genome shotgun (WGS) entry which is preliminary data.</text>
</comment>
<proteinExistence type="predicted"/>
<keyword evidence="1" id="KW-0472">Membrane</keyword>
<sequence length="359" mass="40668">MEKKKMAKLAGGVVVGAAKGSVGMVRNVRGLTYRQRDFDMLIARLREQSLEYQDIQHLMAKSQLKGETKRDMILDSIGLSLPNFWQRLLGWKIPDDLQQAYELAYPDKAADMDFRSAIESMDENQLEGFVNGLKGKLFEIRYTDYLNDGHLPAGCHAEMAQSATQPGWDIAIYNSDGSINDVLQLKATESAQYIENAFERYPHIDIVSTDEVYSQVTMGDMSAHLIDSGISNEELSQYVLEHVDAAEAVQSDSLFPSVIPYILIAYSVSRKVELSDYRKGNEFGRRSVLSYVCHALGVTAAVFTHTWWLAPVTSVSLRLANHYGEKRSLAYQSLKRAVNTNETVLKRYRDYKKRILIEW</sequence>
<organism evidence="3 4">
    <name type="scientific">Megasphaera hexanoica</name>
    <dbReference type="NCBI Taxonomy" id="1675036"/>
    <lineage>
        <taxon>Bacteria</taxon>
        <taxon>Bacillati</taxon>
        <taxon>Bacillota</taxon>
        <taxon>Negativicutes</taxon>
        <taxon>Veillonellales</taxon>
        <taxon>Veillonellaceae</taxon>
        <taxon>Megasphaera</taxon>
    </lineage>
</organism>
<dbReference type="Proteomes" id="UP001605989">
    <property type="component" value="Unassembled WGS sequence"/>
</dbReference>